<organism evidence="1">
    <name type="scientific">marine sediment metagenome</name>
    <dbReference type="NCBI Taxonomy" id="412755"/>
    <lineage>
        <taxon>unclassified sequences</taxon>
        <taxon>metagenomes</taxon>
        <taxon>ecological metagenomes</taxon>
    </lineage>
</organism>
<gene>
    <name evidence="1" type="ORF">LCGC14_0918750</name>
</gene>
<sequence>MANEFFKELKLEMKLDGVSWTDVTADVRANAQYSLQYGMPGHRPTNRIATTGRLKFSMNNSAKNSGGLRGYYSPGHINIRTGFELNVPVRLSVRAGTFYGDDKYGDFYYGADPYYRFTGKLRRIRVIPGQKGKRRTECTAYDFIHEMSKHKMDLLALMENVASGTVFSNVIANMDDSPDATSYATGIDTFPYAGDDMQDERTTALAAARKITISEFGYVYIKGDELTGGVLVFEDRQSRVGGTPLFTIDDDDLVSMEVNRPLDQVYNKIRTLARPREVGGSPEVLYTLQTTSLVVKAGETEVIKGRYSDPDQRSVRIAGKDLVTLVADTDFEFGSTEGAGNNDKNADLTITVTEGATTVKFSMNNTSGASGFVNKLQVRGTALRTFEPVERIAEDVTSQAAYDDRELKLDLVYQDDPLVAQERATALLAAYKDPRTYIKKITLRASRGASARYMSRLDVGDRITLSEDVTGISAKDYIVHLVTLNFMAPDTMEATYLLRLATTEQAWLLGVVNYSELADTTILGGASV</sequence>
<evidence type="ECO:0000313" key="1">
    <source>
        <dbReference type="EMBL" id="KKN22098.1"/>
    </source>
</evidence>
<accession>A0A0F9RY21</accession>
<proteinExistence type="predicted"/>
<dbReference type="EMBL" id="LAZR01003093">
    <property type="protein sequence ID" value="KKN22098.1"/>
    <property type="molecule type" value="Genomic_DNA"/>
</dbReference>
<name>A0A0F9RY21_9ZZZZ</name>
<protein>
    <submittedName>
        <fullName evidence="1">Uncharacterized protein</fullName>
    </submittedName>
</protein>
<reference evidence="1" key="1">
    <citation type="journal article" date="2015" name="Nature">
        <title>Complex archaea that bridge the gap between prokaryotes and eukaryotes.</title>
        <authorList>
            <person name="Spang A."/>
            <person name="Saw J.H."/>
            <person name="Jorgensen S.L."/>
            <person name="Zaremba-Niedzwiedzka K."/>
            <person name="Martijn J."/>
            <person name="Lind A.E."/>
            <person name="van Eijk R."/>
            <person name="Schleper C."/>
            <person name="Guy L."/>
            <person name="Ettema T.J."/>
        </authorList>
    </citation>
    <scope>NUCLEOTIDE SEQUENCE</scope>
</reference>
<dbReference type="AlphaFoldDB" id="A0A0F9RY21"/>
<comment type="caution">
    <text evidence="1">The sequence shown here is derived from an EMBL/GenBank/DDBJ whole genome shotgun (WGS) entry which is preliminary data.</text>
</comment>